<evidence type="ECO:0000313" key="3">
    <source>
        <dbReference type="Proteomes" id="UP000231279"/>
    </source>
</evidence>
<name>A0A2G9H5I2_9LAMI</name>
<comment type="caution">
    <text evidence="2">The sequence shown here is derived from an EMBL/GenBank/DDBJ whole genome shotgun (WGS) entry which is preliminary data.</text>
</comment>
<feature type="region of interest" description="Disordered" evidence="1">
    <location>
        <begin position="1"/>
        <end position="32"/>
    </location>
</feature>
<dbReference type="Proteomes" id="UP000231279">
    <property type="component" value="Unassembled WGS sequence"/>
</dbReference>
<dbReference type="AlphaFoldDB" id="A0A2G9H5I2"/>
<proteinExistence type="predicted"/>
<evidence type="ECO:0000256" key="1">
    <source>
        <dbReference type="SAM" id="MobiDB-lite"/>
    </source>
</evidence>
<keyword evidence="3" id="KW-1185">Reference proteome</keyword>
<reference evidence="3" key="1">
    <citation type="journal article" date="2018" name="Gigascience">
        <title>Genome assembly of the Pink Ipe (Handroanthus impetiginosus, Bignoniaceae), a highly valued, ecologically keystone Neotropical timber forest tree.</title>
        <authorList>
            <person name="Silva-Junior O.B."/>
            <person name="Grattapaglia D."/>
            <person name="Novaes E."/>
            <person name="Collevatti R.G."/>
        </authorList>
    </citation>
    <scope>NUCLEOTIDE SEQUENCE [LARGE SCALE GENOMIC DNA]</scope>
    <source>
        <strain evidence="3">cv. UFG-1</strain>
    </source>
</reference>
<protein>
    <submittedName>
        <fullName evidence="2">Uncharacterized protein</fullName>
    </submittedName>
</protein>
<dbReference type="EMBL" id="NKXS01002621">
    <property type="protein sequence ID" value="PIN12771.1"/>
    <property type="molecule type" value="Genomic_DNA"/>
</dbReference>
<organism evidence="2 3">
    <name type="scientific">Handroanthus impetiginosus</name>
    <dbReference type="NCBI Taxonomy" id="429701"/>
    <lineage>
        <taxon>Eukaryota</taxon>
        <taxon>Viridiplantae</taxon>
        <taxon>Streptophyta</taxon>
        <taxon>Embryophyta</taxon>
        <taxon>Tracheophyta</taxon>
        <taxon>Spermatophyta</taxon>
        <taxon>Magnoliopsida</taxon>
        <taxon>eudicotyledons</taxon>
        <taxon>Gunneridae</taxon>
        <taxon>Pentapetalae</taxon>
        <taxon>asterids</taxon>
        <taxon>lamiids</taxon>
        <taxon>Lamiales</taxon>
        <taxon>Bignoniaceae</taxon>
        <taxon>Crescentiina</taxon>
        <taxon>Tabebuia alliance</taxon>
        <taxon>Handroanthus</taxon>
    </lineage>
</organism>
<sequence>MMLSIALSKAEGPPVQEPRKPKEKQEVKKRDNPFTKALSKESMVVITIAMKLHRKTVIARGQRRLAIKEMRSRQYSFLDSDIYGIFGNLLNTILIKLLKMKRPQKVEKIDDSRYYKYHYLVGTPYSPLLYFQR</sequence>
<evidence type="ECO:0000313" key="2">
    <source>
        <dbReference type="EMBL" id="PIN12771.1"/>
    </source>
</evidence>
<accession>A0A2G9H5I2</accession>
<feature type="compositionally biased region" description="Basic and acidic residues" evidence="1">
    <location>
        <begin position="17"/>
        <end position="32"/>
    </location>
</feature>
<gene>
    <name evidence="2" type="ORF">CDL12_14614</name>
</gene>